<proteinExistence type="predicted"/>
<gene>
    <name evidence="2" type="primary">Ccor2</name>
</gene>
<accession>G0YUY9</accession>
<feature type="region of interest" description="Disordered" evidence="1">
    <location>
        <begin position="1"/>
        <end position="22"/>
    </location>
</feature>
<reference evidence="2" key="1">
    <citation type="journal article" date="2011" name="Gene">
        <title>Identification and characterization of genes encoding two novel LEA proteins in Antarctic and temperate strains of Chlorella vulgaris.</title>
        <authorList>
            <person name="Liu X."/>
            <person name="Wang Y."/>
            <person name="Gao H."/>
            <person name="Xu X."/>
        </authorList>
    </citation>
    <scope>NUCLEOTIDE SEQUENCE</scope>
    <source>
        <strain evidence="2">UTEX259</strain>
    </source>
</reference>
<name>G0YUY9_CHLVU</name>
<feature type="compositionally biased region" description="Basic and acidic residues" evidence="1">
    <location>
        <begin position="54"/>
        <end position="63"/>
    </location>
</feature>
<sequence length="126" mass="14012">MQKVKEVAHKMGIGHTDERGVEHNLQSDQQNYAGHSSDQVLHGHGEQGVIGTEHFTKTEDRPVVKERTELIQEHRPVEKEFVVETRATGEEHRVAGGNVEHLGTTEREVNLKNPVGTGPHSTGRTL</sequence>
<evidence type="ECO:0000256" key="1">
    <source>
        <dbReference type="SAM" id="MobiDB-lite"/>
    </source>
</evidence>
<feature type="region of interest" description="Disordered" evidence="1">
    <location>
        <begin position="35"/>
        <end position="63"/>
    </location>
</feature>
<dbReference type="EMBL" id="HQ832413">
    <property type="protein sequence ID" value="ADZ36809.1"/>
    <property type="molecule type" value="Genomic_DNA"/>
</dbReference>
<organism evidence="2">
    <name type="scientific">Chlorella vulgaris</name>
    <name type="common">Green alga</name>
    <dbReference type="NCBI Taxonomy" id="3077"/>
    <lineage>
        <taxon>Eukaryota</taxon>
        <taxon>Viridiplantae</taxon>
        <taxon>Chlorophyta</taxon>
        <taxon>core chlorophytes</taxon>
        <taxon>Trebouxiophyceae</taxon>
        <taxon>Chlorellales</taxon>
        <taxon>Chlorellaceae</taxon>
        <taxon>Chlorella clade</taxon>
        <taxon>Chlorella</taxon>
    </lineage>
</organism>
<protein>
    <submittedName>
        <fullName evidence="2">Cold-regulated protein 2</fullName>
    </submittedName>
</protein>
<feature type="region of interest" description="Disordered" evidence="1">
    <location>
        <begin position="88"/>
        <end position="126"/>
    </location>
</feature>
<dbReference type="AlphaFoldDB" id="G0YUY9"/>
<evidence type="ECO:0000313" key="2">
    <source>
        <dbReference type="EMBL" id="ADZ36809.1"/>
    </source>
</evidence>